<organism evidence="1">
    <name type="scientific">Veillonella ratti</name>
    <dbReference type="NCBI Taxonomy" id="103892"/>
    <lineage>
        <taxon>Bacteria</taxon>
        <taxon>Bacillati</taxon>
        <taxon>Bacillota</taxon>
        <taxon>Negativicutes</taxon>
        <taxon>Veillonellales</taxon>
        <taxon>Veillonellaceae</taxon>
        <taxon>Veillonella</taxon>
    </lineage>
</organism>
<dbReference type="RefSeq" id="WP_156705123.1">
    <property type="nucleotide sequence ID" value="NZ_CACRUX010000056.1"/>
</dbReference>
<proteinExistence type="predicted"/>
<dbReference type="EMBL" id="CACRUX010000056">
    <property type="protein sequence ID" value="VYU25182.1"/>
    <property type="molecule type" value="Genomic_DNA"/>
</dbReference>
<sequence>MQFGKRIFPYPILNSNEELSEFKEGINFKLHINENHNGDLIKERDIILLKDIYFSVNDPEILALLNDQKLKCEVIIECPSTVYRHHEEIYQTPKDIKIKLEDLNDAVEVSAFLYVNTDILDFKIKNFGDLYQAYEFTLERYDVIGIDDGYKFIIDQDEILDGKYPSIFMVIKRDISKGKWIEFSIEEKKILIILPTNSYIYYSRLQESLAFKNILLASVIMPGLIFALQFIKEKLQNRDSVAYEELKFDYAWVKAIEYSYKSETGRELTKEVFNNEEPAVLAQIILSDAINKSLEELKEVALFDEE</sequence>
<gene>
    <name evidence="1" type="ORF">VRLFYP33_01553</name>
</gene>
<reference evidence="1" key="1">
    <citation type="submission" date="2019-11" db="EMBL/GenBank/DDBJ databases">
        <authorList>
            <person name="Feng L."/>
        </authorList>
    </citation>
    <scope>NUCLEOTIDE SEQUENCE</scope>
    <source>
        <strain evidence="1">VrattiLFYP33</strain>
    </source>
</reference>
<dbReference type="AlphaFoldDB" id="A0A6N3D9U4"/>
<evidence type="ECO:0000313" key="1">
    <source>
        <dbReference type="EMBL" id="VYU25182.1"/>
    </source>
</evidence>
<accession>A0A6N3D9U4</accession>
<protein>
    <submittedName>
        <fullName evidence="1">Uncharacterized protein</fullName>
    </submittedName>
</protein>
<name>A0A6N3D9U4_9FIRM</name>